<organism evidence="7">
    <name type="scientific">Spironucleus salmonicida</name>
    <dbReference type="NCBI Taxonomy" id="348837"/>
    <lineage>
        <taxon>Eukaryota</taxon>
        <taxon>Metamonada</taxon>
        <taxon>Diplomonadida</taxon>
        <taxon>Hexamitidae</taxon>
        <taxon>Hexamitinae</taxon>
        <taxon>Spironucleus</taxon>
    </lineage>
</organism>
<feature type="domain" description="V-SNARE coiled-coil homology" evidence="6">
    <location>
        <begin position="104"/>
        <end position="164"/>
    </location>
</feature>
<feature type="transmembrane region" description="Helical" evidence="5">
    <location>
        <begin position="166"/>
        <end position="185"/>
    </location>
</feature>
<evidence type="ECO:0000313" key="7">
    <source>
        <dbReference type="EMBL" id="EST46029.1"/>
    </source>
</evidence>
<comment type="subcellular location">
    <subcellularLocation>
        <location evidence="3">Endomembrane system</location>
        <topology evidence="3">Single-pass type IV membrane protein</topology>
    </subcellularLocation>
</comment>
<sequence>MQQTHVFRLADGLPICKSPDILDQKVEKLAQQLISTKELSGKFEKYYFLKRNNVLFVSSNANLLEPLADAFKYDDINLLAQPYQYQHLSQIIKNTRPVDFVQASFDKLSQEVQISKQLAEQNLSQVLERGQKLNDIETITSELAEGSKNIFGVATKLDRAAFLRKYGTVATVCGFMLLLLLLKIFW</sequence>
<keyword evidence="9" id="KW-1185">Reference proteome</keyword>
<dbReference type="GO" id="GO:0006890">
    <property type="term" value="P:retrograde vesicle-mediated transport, Golgi to endoplasmic reticulum"/>
    <property type="evidence" value="ECO:0007669"/>
    <property type="project" value="InterPro"/>
</dbReference>
<dbReference type="AlphaFoldDB" id="V6LYX3"/>
<evidence type="ECO:0000259" key="6">
    <source>
        <dbReference type="PROSITE" id="PS50892"/>
    </source>
</evidence>
<dbReference type="Proteomes" id="UP000018208">
    <property type="component" value="Unassembled WGS sequence"/>
</dbReference>
<keyword evidence="5" id="KW-1133">Transmembrane helix</keyword>
<evidence type="ECO:0000313" key="8">
    <source>
        <dbReference type="EMBL" id="KAH0574463.1"/>
    </source>
</evidence>
<evidence type="ECO:0000313" key="9">
    <source>
        <dbReference type="Proteomes" id="UP000018208"/>
    </source>
</evidence>
<dbReference type="GO" id="GO:0006888">
    <property type="term" value="P:endoplasmic reticulum to Golgi vesicle-mediated transport"/>
    <property type="evidence" value="ECO:0007669"/>
    <property type="project" value="InterPro"/>
</dbReference>
<accession>V6LYX3</accession>
<keyword evidence="2" id="KW-0653">Protein transport</keyword>
<keyword evidence="5" id="KW-0812">Transmembrane</keyword>
<dbReference type="PANTHER" id="PTHR45837">
    <property type="entry name" value="VESICLE-TRAFFICKING PROTEIN SEC22B"/>
    <property type="match status" value="1"/>
</dbReference>
<dbReference type="SUPFAM" id="SSF58038">
    <property type="entry name" value="SNARE fusion complex"/>
    <property type="match status" value="1"/>
</dbReference>
<dbReference type="VEuPathDB" id="GiardiaDB:SS50377_24421"/>
<dbReference type="GO" id="GO:0015031">
    <property type="term" value="P:protein transport"/>
    <property type="evidence" value="ECO:0007669"/>
    <property type="project" value="UniProtKB-KW"/>
</dbReference>
<dbReference type="InterPro" id="IPR042855">
    <property type="entry name" value="V_SNARE_CC"/>
</dbReference>
<dbReference type="GO" id="GO:0005484">
    <property type="term" value="F:SNAP receptor activity"/>
    <property type="evidence" value="ECO:0007669"/>
    <property type="project" value="InterPro"/>
</dbReference>
<dbReference type="GO" id="GO:0005737">
    <property type="term" value="C:cytoplasm"/>
    <property type="evidence" value="ECO:0007669"/>
    <property type="project" value="UniProtKB-ARBA"/>
</dbReference>
<gene>
    <name evidence="7" type="ORF">SS50377_14017</name>
    <name evidence="8" type="ORF">SS50377_24421</name>
</gene>
<dbReference type="GO" id="GO:0012505">
    <property type="term" value="C:endomembrane system"/>
    <property type="evidence" value="ECO:0007669"/>
    <property type="project" value="UniProtKB-SubCell"/>
</dbReference>
<evidence type="ECO:0000256" key="3">
    <source>
        <dbReference type="ARBA" id="ARBA00046280"/>
    </source>
</evidence>
<keyword evidence="4" id="KW-0175">Coiled coil</keyword>
<dbReference type="Gene3D" id="1.20.5.110">
    <property type="match status" value="1"/>
</dbReference>
<dbReference type="PROSITE" id="PS50892">
    <property type="entry name" value="V_SNARE"/>
    <property type="match status" value="1"/>
</dbReference>
<evidence type="ECO:0000256" key="4">
    <source>
        <dbReference type="PROSITE-ProRule" id="PRU00290"/>
    </source>
</evidence>
<evidence type="ECO:0000256" key="5">
    <source>
        <dbReference type="SAM" id="Phobius"/>
    </source>
</evidence>
<keyword evidence="1" id="KW-0813">Transport</keyword>
<keyword evidence="5" id="KW-0472">Membrane</keyword>
<name>V6LYX3_9EUKA</name>
<evidence type="ECO:0000256" key="2">
    <source>
        <dbReference type="ARBA" id="ARBA00022927"/>
    </source>
</evidence>
<dbReference type="EMBL" id="KI546085">
    <property type="protein sequence ID" value="EST46029.1"/>
    <property type="molecule type" value="Genomic_DNA"/>
</dbReference>
<dbReference type="Pfam" id="PF00957">
    <property type="entry name" value="Synaptobrevin"/>
    <property type="match status" value="1"/>
</dbReference>
<proteinExistence type="predicted"/>
<dbReference type="EMBL" id="AUWU02000004">
    <property type="protein sequence ID" value="KAH0574463.1"/>
    <property type="molecule type" value="Genomic_DNA"/>
</dbReference>
<protein>
    <submittedName>
        <fullName evidence="7">Synaptobrevin</fullName>
    </submittedName>
</protein>
<evidence type="ECO:0000256" key="1">
    <source>
        <dbReference type="ARBA" id="ARBA00022448"/>
    </source>
</evidence>
<reference evidence="7 8" key="1">
    <citation type="journal article" date="2014" name="PLoS Genet.">
        <title>The Genome of Spironucleus salmonicida Highlights a Fish Pathogen Adapted to Fluctuating Environments.</title>
        <authorList>
            <person name="Xu F."/>
            <person name="Jerlstrom-Hultqvist J."/>
            <person name="Einarsson E."/>
            <person name="Astvaldsson A."/>
            <person name="Svard S.G."/>
            <person name="Andersson J.O."/>
        </authorList>
    </citation>
    <scope>NUCLEOTIDE SEQUENCE</scope>
    <source>
        <strain evidence="8">ATCC 50377</strain>
    </source>
</reference>
<dbReference type="OrthoDB" id="1719357at2759"/>
<reference evidence="8" key="2">
    <citation type="submission" date="2020-12" db="EMBL/GenBank/DDBJ databases">
        <title>New Spironucleus salmonicida genome in near-complete chromosomes.</title>
        <authorList>
            <person name="Xu F."/>
            <person name="Kurt Z."/>
            <person name="Jimenez-Gonzalez A."/>
            <person name="Astvaldsson A."/>
            <person name="Andersson J.O."/>
            <person name="Svard S.G."/>
        </authorList>
    </citation>
    <scope>NUCLEOTIDE SEQUENCE</scope>
    <source>
        <strain evidence="8">ATCC 50377</strain>
    </source>
</reference>
<dbReference type="InterPro" id="IPR044565">
    <property type="entry name" value="Sec22"/>
</dbReference>